<evidence type="ECO:0000313" key="2">
    <source>
        <dbReference type="Proteomes" id="UP000238916"/>
    </source>
</evidence>
<protein>
    <submittedName>
        <fullName evidence="1">Uncharacterized protein</fullName>
    </submittedName>
</protein>
<dbReference type="AlphaFoldDB" id="A0A2U3KUW5"/>
<sequence>MGRLNFTKSIQLDKFVHLWMLNIEVTDSSSQITRCNAPACQDTILKYLR</sequence>
<dbReference type="EMBL" id="OMOF01000207">
    <property type="protein sequence ID" value="SPF43456.1"/>
    <property type="molecule type" value="Genomic_DNA"/>
</dbReference>
<reference evidence="2" key="1">
    <citation type="submission" date="2018-02" db="EMBL/GenBank/DDBJ databases">
        <authorList>
            <person name="Hausmann B."/>
        </authorList>
    </citation>
    <scope>NUCLEOTIDE SEQUENCE [LARGE SCALE GENOMIC DNA]</scope>
    <source>
        <strain evidence="2">Peat soil MAG SbF1</strain>
    </source>
</reference>
<gene>
    <name evidence="1" type="ORF">SBF1_2850002</name>
</gene>
<organism evidence="1 2">
    <name type="scientific">Candidatus Desulfosporosinus infrequens</name>
    <dbReference type="NCBI Taxonomy" id="2043169"/>
    <lineage>
        <taxon>Bacteria</taxon>
        <taxon>Bacillati</taxon>
        <taxon>Bacillota</taxon>
        <taxon>Clostridia</taxon>
        <taxon>Eubacteriales</taxon>
        <taxon>Desulfitobacteriaceae</taxon>
        <taxon>Desulfosporosinus</taxon>
    </lineage>
</organism>
<accession>A0A2U3KUW5</accession>
<dbReference type="Proteomes" id="UP000238916">
    <property type="component" value="Unassembled WGS sequence"/>
</dbReference>
<proteinExistence type="predicted"/>
<name>A0A2U3KUW5_9FIRM</name>
<evidence type="ECO:0000313" key="1">
    <source>
        <dbReference type="EMBL" id="SPF43456.1"/>
    </source>
</evidence>